<comment type="caution">
    <text evidence="2">The sequence shown here is derived from an EMBL/GenBank/DDBJ whole genome shotgun (WGS) entry which is preliminary data.</text>
</comment>
<dbReference type="Proteomes" id="UP001488838">
    <property type="component" value="Unassembled WGS sequence"/>
</dbReference>
<sequence length="155" mass="16867">MDSSPQSPDMEAFTDGDSTKAPTTRGTPQTPKDDPVLTLLSNRTSLPCSRSDGLRSPGEVVYLRMEEMAFPQEEMASFEENTTHQLSLSPAAVPTTAETECCNIHLEPEASPCSSDCEETMGKKLLRTLSGRKRKRSADGEKASEENSNLTPLIT</sequence>
<keyword evidence="3" id="KW-1185">Reference proteome</keyword>
<proteinExistence type="predicted"/>
<evidence type="ECO:0000313" key="3">
    <source>
        <dbReference type="Proteomes" id="UP001488838"/>
    </source>
</evidence>
<evidence type="ECO:0000256" key="1">
    <source>
        <dbReference type="SAM" id="MobiDB-lite"/>
    </source>
</evidence>
<organism evidence="2 3">
    <name type="scientific">Myodes glareolus</name>
    <name type="common">Bank vole</name>
    <name type="synonym">Clethrionomys glareolus</name>
    <dbReference type="NCBI Taxonomy" id="447135"/>
    <lineage>
        <taxon>Eukaryota</taxon>
        <taxon>Metazoa</taxon>
        <taxon>Chordata</taxon>
        <taxon>Craniata</taxon>
        <taxon>Vertebrata</taxon>
        <taxon>Euteleostomi</taxon>
        <taxon>Mammalia</taxon>
        <taxon>Eutheria</taxon>
        <taxon>Euarchontoglires</taxon>
        <taxon>Glires</taxon>
        <taxon>Rodentia</taxon>
        <taxon>Myomorpha</taxon>
        <taxon>Muroidea</taxon>
        <taxon>Cricetidae</taxon>
        <taxon>Arvicolinae</taxon>
        <taxon>Myodes</taxon>
    </lineage>
</organism>
<feature type="region of interest" description="Disordered" evidence="1">
    <location>
        <begin position="128"/>
        <end position="155"/>
    </location>
</feature>
<feature type="compositionally biased region" description="Polar residues" evidence="1">
    <location>
        <begin position="146"/>
        <end position="155"/>
    </location>
</feature>
<dbReference type="EMBL" id="JBBHLL010000275">
    <property type="protein sequence ID" value="KAK7807356.1"/>
    <property type="molecule type" value="Genomic_DNA"/>
</dbReference>
<dbReference type="AlphaFoldDB" id="A0AAW0HYY1"/>
<evidence type="ECO:0000313" key="2">
    <source>
        <dbReference type="EMBL" id="KAK7807356.1"/>
    </source>
</evidence>
<accession>A0AAW0HYY1</accession>
<gene>
    <name evidence="2" type="ORF">U0070_010896</name>
</gene>
<name>A0AAW0HYY1_MYOGA</name>
<feature type="region of interest" description="Disordered" evidence="1">
    <location>
        <begin position="1"/>
        <end position="37"/>
    </location>
</feature>
<feature type="compositionally biased region" description="Polar residues" evidence="1">
    <location>
        <begin position="20"/>
        <end position="30"/>
    </location>
</feature>
<reference evidence="2 3" key="1">
    <citation type="journal article" date="2023" name="bioRxiv">
        <title>Conserved and derived expression patterns and positive selection on dental genes reveal complex evolutionary context of ever-growing rodent molars.</title>
        <authorList>
            <person name="Calamari Z.T."/>
            <person name="Song A."/>
            <person name="Cohen E."/>
            <person name="Akter M."/>
            <person name="Roy R.D."/>
            <person name="Hallikas O."/>
            <person name="Christensen M.M."/>
            <person name="Li P."/>
            <person name="Marangoni P."/>
            <person name="Jernvall J."/>
            <person name="Klein O.D."/>
        </authorList>
    </citation>
    <scope>NUCLEOTIDE SEQUENCE [LARGE SCALE GENOMIC DNA]</scope>
    <source>
        <strain evidence="2">V071</strain>
    </source>
</reference>
<protein>
    <submittedName>
        <fullName evidence="2">Uncharacterized protein</fullName>
    </submittedName>
</protein>